<reference evidence="1" key="1">
    <citation type="journal article" date="2011" name="PLoS ONE">
        <title>Genome of a low-salinity ammonia-oxidizing archaeon determined by single-cell and metagenomic analysis.</title>
        <authorList>
            <person name="Blainey P.C."/>
            <person name="Mosier A.C."/>
            <person name="Potanina A."/>
            <person name="Francis C.A."/>
            <person name="Quake S.R."/>
        </authorList>
    </citation>
    <scope>NUCLEOTIDE SEQUENCE [LARGE SCALE GENOMIC DNA]</scope>
    <source>
        <strain evidence="1">SFB1</strain>
    </source>
</reference>
<accession>F3KJT9</accession>
<organism evidence="1">
    <name type="scientific">Candidatus Nitrosarchaeum limnium SFB1</name>
    <dbReference type="NCBI Taxonomy" id="886738"/>
    <lineage>
        <taxon>Archaea</taxon>
        <taxon>Nitrososphaerota</taxon>
        <taxon>Nitrososphaeria</taxon>
        <taxon>Nitrosopumilales</taxon>
        <taxon>Nitrosopumilaceae</taxon>
        <taxon>Nitrosarchaeum</taxon>
    </lineage>
</organism>
<name>F3KJT9_9ARCH</name>
<comment type="caution">
    <text evidence="1">The sequence shown here is derived from an EMBL/GenBank/DDBJ whole genome shotgun (WGS) entry which is preliminary data.</text>
</comment>
<protein>
    <submittedName>
        <fullName evidence="1">Uncharacterized protein</fullName>
    </submittedName>
</protein>
<sequence>MEDLEEIQELIEKINNRDYKSEEYHIMKIEELSAELRDAMKFQQESYQRIEELKEKGVKEDLIKYAKTICGNSVEREIIKIQDVYLEKIEEEYIKSKKK</sequence>
<dbReference type="AlphaFoldDB" id="F3KJT9"/>
<evidence type="ECO:0000313" key="1">
    <source>
        <dbReference type="EMBL" id="EGG42566.1"/>
    </source>
</evidence>
<dbReference type="HOGENOM" id="CLU_2366061_0_0_2"/>
<proteinExistence type="predicted"/>
<dbReference type="Proteomes" id="UP000004348">
    <property type="component" value="Chromosome"/>
</dbReference>
<dbReference type="EMBL" id="AEGP01000029">
    <property type="protein sequence ID" value="EGG42566.1"/>
    <property type="molecule type" value="Genomic_DNA"/>
</dbReference>
<gene>
    <name evidence="1" type="ORF">Nlim_0747</name>
</gene>
<dbReference type="STRING" id="886738.Nlim_0747"/>